<proteinExistence type="predicted"/>
<comment type="subcellular location">
    <subcellularLocation>
        <location evidence="1">Membrane</location>
        <topology evidence="1">Multi-pass membrane protein</topology>
    </subcellularLocation>
</comment>
<evidence type="ECO:0000256" key="2">
    <source>
        <dbReference type="ARBA" id="ARBA00022448"/>
    </source>
</evidence>
<reference evidence="9" key="1">
    <citation type="journal article" date="2019" name="Int. J. Syst. Evol. Microbiol.">
        <title>The Global Catalogue of Microorganisms (GCM) 10K type strain sequencing project: providing services to taxonomists for standard genome sequencing and annotation.</title>
        <authorList>
            <consortium name="The Broad Institute Genomics Platform"/>
            <consortium name="The Broad Institute Genome Sequencing Center for Infectious Disease"/>
            <person name="Wu L."/>
            <person name="Ma J."/>
        </authorList>
    </citation>
    <scope>NUCLEOTIDE SEQUENCE [LARGE SCALE GENOMIC DNA]</scope>
    <source>
        <strain evidence="9">CGMCC 4.7677</strain>
    </source>
</reference>
<dbReference type="Gene3D" id="1.20.1250.20">
    <property type="entry name" value="MFS general substrate transporter like domains"/>
    <property type="match status" value="1"/>
</dbReference>
<feature type="transmembrane region" description="Helical" evidence="7">
    <location>
        <begin position="101"/>
        <end position="120"/>
    </location>
</feature>
<dbReference type="Proteomes" id="UP000605897">
    <property type="component" value="Unassembled WGS sequence"/>
</dbReference>
<feature type="region of interest" description="Disordered" evidence="6">
    <location>
        <begin position="29"/>
        <end position="59"/>
    </location>
</feature>
<feature type="transmembrane region" description="Helical" evidence="7">
    <location>
        <begin position="184"/>
        <end position="201"/>
    </location>
</feature>
<keyword evidence="5 7" id="KW-0472">Membrane</keyword>
<evidence type="ECO:0000256" key="3">
    <source>
        <dbReference type="ARBA" id="ARBA00022692"/>
    </source>
</evidence>
<comment type="caution">
    <text evidence="8">The sequence shown here is derived from an EMBL/GenBank/DDBJ whole genome shotgun (WGS) entry which is preliminary data.</text>
</comment>
<protein>
    <recommendedName>
        <fullName evidence="10">MFS transporter</fullName>
    </recommendedName>
</protein>
<evidence type="ECO:0000256" key="4">
    <source>
        <dbReference type="ARBA" id="ARBA00022989"/>
    </source>
</evidence>
<dbReference type="InterPro" id="IPR011701">
    <property type="entry name" value="MFS"/>
</dbReference>
<accession>A0ABQ3JKS0</accession>
<keyword evidence="4 7" id="KW-1133">Transmembrane helix</keyword>
<evidence type="ECO:0008006" key="10">
    <source>
        <dbReference type="Google" id="ProtNLM"/>
    </source>
</evidence>
<feature type="transmembrane region" description="Helical" evidence="7">
    <location>
        <begin position="126"/>
        <end position="145"/>
    </location>
</feature>
<feature type="compositionally biased region" description="Basic and acidic residues" evidence="6">
    <location>
        <begin position="43"/>
        <end position="58"/>
    </location>
</feature>
<dbReference type="Pfam" id="PF07690">
    <property type="entry name" value="MFS_1"/>
    <property type="match status" value="1"/>
</dbReference>
<feature type="transmembrane region" description="Helical" evidence="7">
    <location>
        <begin position="152"/>
        <end position="172"/>
    </location>
</feature>
<sequence>MNWLPLAGIVLAVFMLMLDATVVTVAGPGSGRWAPRPAMGGERVPDRHGRRAAHDGRSRRSLRQAQALPRFGDRLRRGVTGLRARTHGRGTHRRARRAGPGWAAIFATTLALIGQSYPGAARGTAFAVRGTAAGVLGPVIGGLLTEGLGWRWIFFLNLPVAVAAAVIGWPRLPRAEELARGRRIVIPGPVLWAVSLVYALLHAGSGAGRTRWC</sequence>
<evidence type="ECO:0000313" key="9">
    <source>
        <dbReference type="Proteomes" id="UP000605897"/>
    </source>
</evidence>
<dbReference type="PANTHER" id="PTHR42718:SF9">
    <property type="entry name" value="MAJOR FACILITATOR SUPERFAMILY MULTIDRUG TRANSPORTER MFSC"/>
    <property type="match status" value="1"/>
</dbReference>
<gene>
    <name evidence="8" type="ORF">GCM10017786_70790</name>
</gene>
<keyword evidence="2" id="KW-0813">Transport</keyword>
<dbReference type="EMBL" id="BNAU01000012">
    <property type="protein sequence ID" value="GHF26488.1"/>
    <property type="molecule type" value="Genomic_DNA"/>
</dbReference>
<feature type="transmembrane region" description="Helical" evidence="7">
    <location>
        <begin position="6"/>
        <end position="26"/>
    </location>
</feature>
<dbReference type="PANTHER" id="PTHR42718">
    <property type="entry name" value="MAJOR FACILITATOR SUPERFAMILY MULTIDRUG TRANSPORTER MFSC"/>
    <property type="match status" value="1"/>
</dbReference>
<keyword evidence="9" id="KW-1185">Reference proteome</keyword>
<evidence type="ECO:0000256" key="7">
    <source>
        <dbReference type="SAM" id="Phobius"/>
    </source>
</evidence>
<evidence type="ECO:0000256" key="1">
    <source>
        <dbReference type="ARBA" id="ARBA00004141"/>
    </source>
</evidence>
<dbReference type="InterPro" id="IPR036259">
    <property type="entry name" value="MFS_trans_sf"/>
</dbReference>
<evidence type="ECO:0000256" key="6">
    <source>
        <dbReference type="SAM" id="MobiDB-lite"/>
    </source>
</evidence>
<name>A0ABQ3JKS0_9PSEU</name>
<evidence type="ECO:0000313" key="8">
    <source>
        <dbReference type="EMBL" id="GHF26488.1"/>
    </source>
</evidence>
<evidence type="ECO:0000256" key="5">
    <source>
        <dbReference type="ARBA" id="ARBA00023136"/>
    </source>
</evidence>
<dbReference type="SUPFAM" id="SSF103473">
    <property type="entry name" value="MFS general substrate transporter"/>
    <property type="match status" value="1"/>
</dbReference>
<organism evidence="8 9">
    <name type="scientific">Amycolatopsis deserti</name>
    <dbReference type="NCBI Taxonomy" id="185696"/>
    <lineage>
        <taxon>Bacteria</taxon>
        <taxon>Bacillati</taxon>
        <taxon>Actinomycetota</taxon>
        <taxon>Actinomycetes</taxon>
        <taxon>Pseudonocardiales</taxon>
        <taxon>Pseudonocardiaceae</taxon>
        <taxon>Amycolatopsis</taxon>
    </lineage>
</organism>
<keyword evidence="3 7" id="KW-0812">Transmembrane</keyword>